<dbReference type="SUPFAM" id="SSF52317">
    <property type="entry name" value="Class I glutamine amidotransferase-like"/>
    <property type="match status" value="1"/>
</dbReference>
<evidence type="ECO:0000256" key="3">
    <source>
        <dbReference type="ARBA" id="ARBA00022670"/>
    </source>
</evidence>
<sequence>MEFPELGPLKVGDRVGLVAPSGPATEEQLSSAEELLRSWGLVPVRGKNVLGRHPRARYLAGTDGQRAADLQDAWLDDSLTAVFCIRGGYGSVRLLDLLDVEALRSARPKALIGSSDVTGLHEFWEQNLGLATWFAPMVATNAVLEDASSTSTLHKALFRGIAGMEITHPEAEAMVPGIAHGPLTGGNLSLLAMTTGSRSSDAARAAGKIVLLEDVTEEPYRLDGLLHKLIRSGYFEGAHGIALGTWDQCGEPGEVKELIEEVLVPLNIPMAWGLRFGHGGDVASLPLGVPATLHATENTRLVIG</sequence>
<dbReference type="GO" id="GO:0006508">
    <property type="term" value="P:proteolysis"/>
    <property type="evidence" value="ECO:0007669"/>
    <property type="project" value="UniProtKB-KW"/>
</dbReference>
<keyword evidence="5" id="KW-0720">Serine protease</keyword>
<dbReference type="SUPFAM" id="SSF141986">
    <property type="entry name" value="LD-carboxypeptidase A C-terminal domain-like"/>
    <property type="match status" value="1"/>
</dbReference>
<protein>
    <submittedName>
        <fullName evidence="9">LD-carboxypeptidase</fullName>
    </submittedName>
</protein>
<dbReference type="InterPro" id="IPR003507">
    <property type="entry name" value="S66_fam"/>
</dbReference>
<dbReference type="CDD" id="cd07025">
    <property type="entry name" value="Peptidase_S66"/>
    <property type="match status" value="1"/>
</dbReference>
<dbReference type="InterPro" id="IPR027461">
    <property type="entry name" value="Carboxypeptidase_A_C_sf"/>
</dbReference>
<dbReference type="PANTHER" id="PTHR30237">
    <property type="entry name" value="MURAMOYLTETRAPEPTIDE CARBOXYPEPTIDASE"/>
    <property type="match status" value="1"/>
</dbReference>
<dbReference type="EMBL" id="CP165735">
    <property type="protein sequence ID" value="XDV73802.1"/>
    <property type="molecule type" value="Genomic_DNA"/>
</dbReference>
<evidence type="ECO:0000256" key="4">
    <source>
        <dbReference type="ARBA" id="ARBA00022801"/>
    </source>
</evidence>
<keyword evidence="3" id="KW-0645">Protease</keyword>
<evidence type="ECO:0000259" key="8">
    <source>
        <dbReference type="Pfam" id="PF17676"/>
    </source>
</evidence>
<dbReference type="Gene3D" id="3.40.50.10740">
    <property type="entry name" value="Class I glutamine amidotransferase-like"/>
    <property type="match status" value="1"/>
</dbReference>
<evidence type="ECO:0000256" key="1">
    <source>
        <dbReference type="ARBA" id="ARBA00010233"/>
    </source>
</evidence>
<dbReference type="Pfam" id="PF17676">
    <property type="entry name" value="Peptidase_S66C"/>
    <property type="match status" value="1"/>
</dbReference>
<dbReference type="GO" id="GO:0008236">
    <property type="term" value="F:serine-type peptidase activity"/>
    <property type="evidence" value="ECO:0007669"/>
    <property type="project" value="UniProtKB-KW"/>
</dbReference>
<name>A0AB39YUS7_9MICC</name>
<keyword evidence="2" id="KW-0121">Carboxypeptidase</keyword>
<dbReference type="GO" id="GO:0004180">
    <property type="term" value="F:carboxypeptidase activity"/>
    <property type="evidence" value="ECO:0007669"/>
    <property type="project" value="UniProtKB-KW"/>
</dbReference>
<dbReference type="PANTHER" id="PTHR30237:SF2">
    <property type="entry name" value="MUREIN TETRAPEPTIDE CARBOXYPEPTIDASE"/>
    <property type="match status" value="1"/>
</dbReference>
<dbReference type="InterPro" id="IPR027478">
    <property type="entry name" value="LdcA_N"/>
</dbReference>
<feature type="domain" description="LD-carboxypeptidase C-terminal" evidence="8">
    <location>
        <begin position="181"/>
        <end position="293"/>
    </location>
</feature>
<feature type="active site" description="Charge relay system" evidence="6">
    <location>
        <position position="213"/>
    </location>
</feature>
<accession>A0AB39YUS7</accession>
<evidence type="ECO:0000256" key="6">
    <source>
        <dbReference type="PIRSR" id="PIRSR028757-1"/>
    </source>
</evidence>
<organism evidence="9">
    <name type="scientific">Paenarthrobacter sp. AMU7</name>
    <dbReference type="NCBI Taxonomy" id="3162492"/>
    <lineage>
        <taxon>Bacteria</taxon>
        <taxon>Bacillati</taxon>
        <taxon>Actinomycetota</taxon>
        <taxon>Actinomycetes</taxon>
        <taxon>Micrococcales</taxon>
        <taxon>Micrococcaceae</taxon>
        <taxon>Paenarthrobacter</taxon>
    </lineage>
</organism>
<feature type="active site" description="Charge relay system" evidence="6">
    <location>
        <position position="278"/>
    </location>
</feature>
<dbReference type="InterPro" id="IPR040921">
    <property type="entry name" value="Peptidase_S66C"/>
</dbReference>
<dbReference type="AlphaFoldDB" id="A0AB39YUS7"/>
<evidence type="ECO:0000256" key="5">
    <source>
        <dbReference type="ARBA" id="ARBA00022825"/>
    </source>
</evidence>
<evidence type="ECO:0000313" key="9">
    <source>
        <dbReference type="EMBL" id="XDV73802.1"/>
    </source>
</evidence>
<evidence type="ECO:0000256" key="2">
    <source>
        <dbReference type="ARBA" id="ARBA00022645"/>
    </source>
</evidence>
<dbReference type="InterPro" id="IPR040449">
    <property type="entry name" value="Peptidase_S66_N"/>
</dbReference>
<dbReference type="InterPro" id="IPR029062">
    <property type="entry name" value="Class_I_gatase-like"/>
</dbReference>
<comment type="similarity">
    <text evidence="1">Belongs to the peptidase S66 family.</text>
</comment>
<proteinExistence type="inferred from homology"/>
<evidence type="ECO:0000259" key="7">
    <source>
        <dbReference type="Pfam" id="PF02016"/>
    </source>
</evidence>
<feature type="domain" description="LD-carboxypeptidase N-terminal" evidence="7">
    <location>
        <begin position="15"/>
        <end position="134"/>
    </location>
</feature>
<reference evidence="9" key="1">
    <citation type="submission" date="2024-07" db="EMBL/GenBank/DDBJ databases">
        <authorList>
            <person name="Li J."/>
            <person name="Wei H."/>
            <person name="Ma J."/>
        </authorList>
    </citation>
    <scope>NUCLEOTIDE SEQUENCE</scope>
    <source>
        <strain evidence="9">AMU7</strain>
    </source>
</reference>
<gene>
    <name evidence="9" type="ORF">ABQM86_21190</name>
</gene>
<dbReference type="RefSeq" id="WP_280628058.1">
    <property type="nucleotide sequence ID" value="NZ_CP165735.1"/>
</dbReference>
<dbReference type="Gene3D" id="3.50.30.60">
    <property type="entry name" value="LD-carboxypeptidase A C-terminal domain-like"/>
    <property type="match status" value="1"/>
</dbReference>
<dbReference type="Pfam" id="PF02016">
    <property type="entry name" value="Peptidase_S66"/>
    <property type="match status" value="1"/>
</dbReference>
<keyword evidence="4" id="KW-0378">Hydrolase</keyword>
<feature type="active site" description="Nucleophile" evidence="6">
    <location>
        <position position="115"/>
    </location>
</feature>
<dbReference type="PIRSF" id="PIRSF028757">
    <property type="entry name" value="LD-carboxypeptidase"/>
    <property type="match status" value="1"/>
</dbReference>